<evidence type="ECO:0000256" key="1">
    <source>
        <dbReference type="ARBA" id="ARBA00001946"/>
    </source>
</evidence>
<protein>
    <submittedName>
        <fullName evidence="6">Diguanylate cyclase</fullName>
    </submittedName>
</protein>
<accession>A0A0Q2M901</accession>
<dbReference type="FunCoup" id="A0A0Q2M901">
    <property type="interactions" value="1"/>
</dbReference>
<dbReference type="Proteomes" id="UP000051221">
    <property type="component" value="Unassembled WGS sequence"/>
</dbReference>
<evidence type="ECO:0000313" key="7">
    <source>
        <dbReference type="Proteomes" id="UP000051221"/>
    </source>
</evidence>
<dbReference type="AlphaFoldDB" id="A0A0Q2M901"/>
<name>A0A0Q2M901_VIBFU</name>
<evidence type="ECO:0000259" key="5">
    <source>
        <dbReference type="PROSITE" id="PS50887"/>
    </source>
</evidence>
<dbReference type="GO" id="GO:0003824">
    <property type="term" value="F:catalytic activity"/>
    <property type="evidence" value="ECO:0007669"/>
    <property type="project" value="UniProtKB-ARBA"/>
</dbReference>
<dbReference type="InterPro" id="IPR003660">
    <property type="entry name" value="HAMP_dom"/>
</dbReference>
<dbReference type="Gene3D" id="3.30.70.270">
    <property type="match status" value="1"/>
</dbReference>
<dbReference type="InParanoid" id="A0A0Q2M901"/>
<dbReference type="Pfam" id="PF00672">
    <property type="entry name" value="HAMP"/>
    <property type="match status" value="1"/>
</dbReference>
<dbReference type="InterPro" id="IPR043128">
    <property type="entry name" value="Rev_trsase/Diguanyl_cyclase"/>
</dbReference>
<dbReference type="GO" id="GO:0007165">
    <property type="term" value="P:signal transduction"/>
    <property type="evidence" value="ECO:0007669"/>
    <property type="project" value="InterPro"/>
</dbReference>
<keyword evidence="2" id="KW-0175">Coiled coil</keyword>
<proteinExistence type="predicted"/>
<dbReference type="SUPFAM" id="SSF55073">
    <property type="entry name" value="Nucleotide cyclase"/>
    <property type="match status" value="1"/>
</dbReference>
<dbReference type="PROSITE" id="PS50887">
    <property type="entry name" value="GGDEF"/>
    <property type="match status" value="1"/>
</dbReference>
<dbReference type="InterPro" id="IPR052163">
    <property type="entry name" value="DGC-Regulatory_Protein"/>
</dbReference>
<dbReference type="InterPro" id="IPR029787">
    <property type="entry name" value="Nucleotide_cyclase"/>
</dbReference>
<gene>
    <name evidence="6" type="ORF">AMR76_17135</name>
</gene>
<feature type="domain" description="HAMP" evidence="4">
    <location>
        <begin position="189"/>
        <end position="242"/>
    </location>
</feature>
<keyword evidence="7" id="KW-1185">Reference proteome</keyword>
<sequence length="444" mass="50339">MIHSVSRKLTLLFVATSMLAILIAYSLWDLSQEQKRTQSELTQIMQIQRSVDMLRSQLWIFLQYDDANSLDQVYIAQQNLSAKLSKNPEFENNIQNLARMNGSLAALLRQERELDYDRRASSSDFVGASELLHSRYNMLVQNMTEELLYLQKVVLEKSAESQRSALMTSALHLLVFSVIVSVIAFMILKRVRHGFATLKQGIAELAQGDLSSRLSIHQQDSEFVTLAQFFNRMKESLQSSIVTREELQHEVARQTAKLEQQKEQLRFLSEKDPLTGMLNRRAFKEHLHDAIVHANRTGVKLALLFIDLDKFKAINDSKGHDVGDEVLMQIGARLEQNIRESDFCGRFGGDEFVVCLNLIKDFEGITAKTERLIEQLSQPMEVCGEPVSVGVSIGISLYPDQSQDMVALLRLADEAMYKAKSAEGNRFFCPLLHQGCDEDSSKLG</sequence>
<dbReference type="CDD" id="cd01949">
    <property type="entry name" value="GGDEF"/>
    <property type="match status" value="1"/>
</dbReference>
<dbReference type="NCBIfam" id="TIGR00254">
    <property type="entry name" value="GGDEF"/>
    <property type="match status" value="1"/>
</dbReference>
<keyword evidence="3" id="KW-0812">Transmembrane</keyword>
<evidence type="ECO:0000256" key="3">
    <source>
        <dbReference type="SAM" id="Phobius"/>
    </source>
</evidence>
<keyword evidence="3" id="KW-1133">Transmembrane helix</keyword>
<dbReference type="InterPro" id="IPR000160">
    <property type="entry name" value="GGDEF_dom"/>
</dbReference>
<feature type="transmembrane region" description="Helical" evidence="3">
    <location>
        <begin position="9"/>
        <end position="28"/>
    </location>
</feature>
<comment type="cofactor">
    <cofactor evidence="1">
        <name>Mg(2+)</name>
        <dbReference type="ChEBI" id="CHEBI:18420"/>
    </cofactor>
</comment>
<dbReference type="Gene3D" id="6.10.340.10">
    <property type="match status" value="1"/>
</dbReference>
<reference evidence="6 7" key="1">
    <citation type="submission" date="2015-08" db="EMBL/GenBank/DDBJ databases">
        <title>Antibacterial properties of a collection of Vibrionaceae strains.</title>
        <authorList>
            <person name="Giubergia S."/>
        </authorList>
    </citation>
    <scope>NUCLEOTIDE SEQUENCE [LARGE SCALE GENOMIC DNA]</scope>
    <source>
        <strain evidence="6 7">S0821</strain>
    </source>
</reference>
<keyword evidence="3" id="KW-0472">Membrane</keyword>
<dbReference type="PROSITE" id="PS50885">
    <property type="entry name" value="HAMP"/>
    <property type="match status" value="1"/>
</dbReference>
<organism evidence="6 7">
    <name type="scientific">Vibrio furnissii</name>
    <dbReference type="NCBI Taxonomy" id="29494"/>
    <lineage>
        <taxon>Bacteria</taxon>
        <taxon>Pseudomonadati</taxon>
        <taxon>Pseudomonadota</taxon>
        <taxon>Gammaproteobacteria</taxon>
        <taxon>Vibrionales</taxon>
        <taxon>Vibrionaceae</taxon>
        <taxon>Vibrio</taxon>
    </lineage>
</organism>
<comment type="caution">
    <text evidence="6">The sequence shown here is derived from an EMBL/GenBank/DDBJ whole genome shotgun (WGS) entry which is preliminary data.</text>
</comment>
<dbReference type="PANTHER" id="PTHR46663:SF2">
    <property type="entry name" value="GGDEF DOMAIN-CONTAINING PROTEIN"/>
    <property type="match status" value="1"/>
</dbReference>
<feature type="coiled-coil region" evidence="2">
    <location>
        <begin position="244"/>
        <end position="271"/>
    </location>
</feature>
<evidence type="ECO:0000256" key="2">
    <source>
        <dbReference type="SAM" id="Coils"/>
    </source>
</evidence>
<dbReference type="GO" id="GO:0016020">
    <property type="term" value="C:membrane"/>
    <property type="evidence" value="ECO:0007669"/>
    <property type="project" value="InterPro"/>
</dbReference>
<dbReference type="CDD" id="cd06225">
    <property type="entry name" value="HAMP"/>
    <property type="match status" value="1"/>
</dbReference>
<dbReference type="OMA" id="LHSRYNM"/>
<dbReference type="Pfam" id="PF00990">
    <property type="entry name" value="GGDEF"/>
    <property type="match status" value="1"/>
</dbReference>
<dbReference type="RefSeq" id="WP_014205143.1">
    <property type="nucleotide sequence ID" value="NZ_CP051103.1"/>
</dbReference>
<feature type="domain" description="GGDEF" evidence="5">
    <location>
        <begin position="299"/>
        <end position="432"/>
    </location>
</feature>
<dbReference type="EMBL" id="LKHS01000017">
    <property type="protein sequence ID" value="KQH84537.1"/>
    <property type="molecule type" value="Genomic_DNA"/>
</dbReference>
<dbReference type="SMART" id="SM00304">
    <property type="entry name" value="HAMP"/>
    <property type="match status" value="1"/>
</dbReference>
<dbReference type="PANTHER" id="PTHR46663">
    <property type="entry name" value="DIGUANYLATE CYCLASE DGCT-RELATED"/>
    <property type="match status" value="1"/>
</dbReference>
<evidence type="ECO:0000313" key="6">
    <source>
        <dbReference type="EMBL" id="KQH84537.1"/>
    </source>
</evidence>
<evidence type="ECO:0000259" key="4">
    <source>
        <dbReference type="PROSITE" id="PS50885"/>
    </source>
</evidence>
<feature type="transmembrane region" description="Helical" evidence="3">
    <location>
        <begin position="165"/>
        <end position="188"/>
    </location>
</feature>
<dbReference type="SUPFAM" id="SSF158472">
    <property type="entry name" value="HAMP domain-like"/>
    <property type="match status" value="1"/>
</dbReference>
<dbReference type="FunFam" id="3.30.70.270:FF:000001">
    <property type="entry name" value="Diguanylate cyclase domain protein"/>
    <property type="match status" value="1"/>
</dbReference>
<dbReference type="SMART" id="SM00267">
    <property type="entry name" value="GGDEF"/>
    <property type="match status" value="1"/>
</dbReference>